<comment type="similarity">
    <text evidence="6">Belongs to the Mrp/NBP35 ATP-binding proteins family.</text>
</comment>
<evidence type="ECO:0000256" key="2">
    <source>
        <dbReference type="ARBA" id="ARBA00022741"/>
    </source>
</evidence>
<dbReference type="Proteomes" id="UP000029922">
    <property type="component" value="Unassembled WGS sequence"/>
</dbReference>
<dbReference type="GO" id="GO:0016226">
    <property type="term" value="P:iron-sulfur cluster assembly"/>
    <property type="evidence" value="ECO:0007669"/>
    <property type="project" value="InterPro"/>
</dbReference>
<evidence type="ECO:0000256" key="1">
    <source>
        <dbReference type="ARBA" id="ARBA00022723"/>
    </source>
</evidence>
<reference evidence="7 10" key="2">
    <citation type="submission" date="2018-06" db="EMBL/GenBank/DDBJ databases">
        <authorList>
            <consortium name="Pathogen Informatics"/>
            <person name="Doyle S."/>
        </authorList>
    </citation>
    <scope>NUCLEOTIDE SEQUENCE [LARGE SCALE GENOMIC DNA]</scope>
    <source>
        <strain evidence="7 10">NCTC12714</strain>
    </source>
</reference>
<dbReference type="GO" id="GO:0016887">
    <property type="term" value="F:ATP hydrolysis activity"/>
    <property type="evidence" value="ECO:0007669"/>
    <property type="project" value="UniProtKB-UniRule"/>
</dbReference>
<dbReference type="EMBL" id="JRPD02000011">
    <property type="protein sequence ID" value="TLE00034.1"/>
    <property type="molecule type" value="Genomic_DNA"/>
</dbReference>
<dbReference type="GO" id="GO:0140663">
    <property type="term" value="F:ATP-dependent FeS chaperone activity"/>
    <property type="evidence" value="ECO:0007669"/>
    <property type="project" value="InterPro"/>
</dbReference>
<dbReference type="InterPro" id="IPR027417">
    <property type="entry name" value="P-loop_NTPase"/>
</dbReference>
<dbReference type="InterPro" id="IPR019591">
    <property type="entry name" value="Mrp/NBP35_ATP-bd"/>
</dbReference>
<keyword evidence="6" id="KW-0378">Hydrolase</keyword>
<gene>
    <name evidence="7" type="primary">mpr</name>
    <name evidence="8" type="ORF">LS73_005745</name>
    <name evidence="7" type="ORF">NCTC12714_00912</name>
</gene>
<dbReference type="InterPro" id="IPR034904">
    <property type="entry name" value="FSCA_dom_sf"/>
</dbReference>
<protein>
    <recommendedName>
        <fullName evidence="6">Iron-sulfur cluster carrier protein</fullName>
    </recommendedName>
</protein>
<keyword evidence="4 6" id="KW-0408">Iron</keyword>
<keyword evidence="2 6" id="KW-0547">Nucleotide-binding</keyword>
<feature type="binding site" evidence="6">
    <location>
        <begin position="110"/>
        <end position="117"/>
    </location>
    <ligand>
        <name>ATP</name>
        <dbReference type="ChEBI" id="CHEBI:30616"/>
    </ligand>
</feature>
<dbReference type="PANTHER" id="PTHR42961:SF2">
    <property type="entry name" value="IRON-SULFUR PROTEIN NUBPL"/>
    <property type="match status" value="1"/>
</dbReference>
<dbReference type="OrthoDB" id="9809679at2"/>
<dbReference type="Gene3D" id="3.30.300.130">
    <property type="entry name" value="Fe-S cluster assembly (FSCA)"/>
    <property type="match status" value="1"/>
</dbReference>
<evidence type="ECO:0000256" key="3">
    <source>
        <dbReference type="ARBA" id="ARBA00022840"/>
    </source>
</evidence>
<reference evidence="8 9" key="1">
    <citation type="journal article" date="2014" name="Genome Announc.">
        <title>Draft genome sequences of eight enterohepatic helicobacter species isolated from both laboratory and wild rodents.</title>
        <authorList>
            <person name="Sheh A."/>
            <person name="Shen Z."/>
            <person name="Fox J.G."/>
        </authorList>
    </citation>
    <scope>NUCLEOTIDE SEQUENCE [LARGE SCALE GENOMIC DNA]</scope>
    <source>
        <strain evidence="8 9">ST1</strain>
    </source>
</reference>
<dbReference type="InterPro" id="IPR033756">
    <property type="entry name" value="YlxH/NBP35"/>
</dbReference>
<keyword evidence="5 6" id="KW-0411">Iron-sulfur</keyword>
<name>A0A099U1J8_9HELI</name>
<dbReference type="InterPro" id="IPR044304">
    <property type="entry name" value="NUBPL-like"/>
</dbReference>
<dbReference type="GO" id="GO:0051539">
    <property type="term" value="F:4 iron, 4 sulfur cluster binding"/>
    <property type="evidence" value="ECO:0007669"/>
    <property type="project" value="TreeGrafter"/>
</dbReference>
<dbReference type="PANTHER" id="PTHR42961">
    <property type="entry name" value="IRON-SULFUR PROTEIN NUBPL"/>
    <property type="match status" value="1"/>
</dbReference>
<sequence>MQPTTKEQVIEALRRVIYPNFEKDIIHFGFVSDIRINNNVCYMKIMIPSGNEEVISEVKKRVLEETSNLGFANVDIETHTPNTQKKQAAQSQETKNIAPSIKHFVMVSSGKGGVGKSTSSVNLAISLAKSGKKVGLLDADVYGPNIPRMLGLSDIKPDVSVDGKKLIPLEKFGVKIMSMGVLYDKGESLVWRGPLVMRALTQLLQDVDWDELDIMVIDMPPGTGDAQLTIAQSVPVGAGINVTTPQMVAIDDGERALDMFVKCQIPIFGIIENMSGFICPNCNNKYDIFGSGNSNNLANHFNTKVVAKIPLEPKIVESSDIGKPISFYQPDSLVSQAYMQCAAMLIDFLENTKADNKTIQPIQ</sequence>
<evidence type="ECO:0000313" key="7">
    <source>
        <dbReference type="EMBL" id="STQ86121.1"/>
    </source>
</evidence>
<dbReference type="SUPFAM" id="SSF52540">
    <property type="entry name" value="P-loop containing nucleoside triphosphate hydrolases"/>
    <property type="match status" value="1"/>
</dbReference>
<keyword evidence="3 6" id="KW-0067">ATP-binding</keyword>
<keyword evidence="1 6" id="KW-0479">Metal-binding</keyword>
<dbReference type="SUPFAM" id="SSF117916">
    <property type="entry name" value="Fe-S cluster assembly (FSCA) domain-like"/>
    <property type="match status" value="1"/>
</dbReference>
<comment type="function">
    <text evidence="6">Binds and transfers iron-sulfur (Fe-S) clusters to target apoproteins. Can hydrolyze ATP.</text>
</comment>
<dbReference type="AlphaFoldDB" id="A0A099U1J8"/>
<evidence type="ECO:0000313" key="8">
    <source>
        <dbReference type="EMBL" id="TLE00034.1"/>
    </source>
</evidence>
<dbReference type="GO" id="GO:0046872">
    <property type="term" value="F:metal ion binding"/>
    <property type="evidence" value="ECO:0007669"/>
    <property type="project" value="UniProtKB-KW"/>
</dbReference>
<dbReference type="CDD" id="cd02037">
    <property type="entry name" value="Mrp_NBP35"/>
    <property type="match status" value="1"/>
</dbReference>
<dbReference type="Pfam" id="PF10609">
    <property type="entry name" value="ParA"/>
    <property type="match status" value="1"/>
</dbReference>
<dbReference type="HAMAP" id="MF_02040">
    <property type="entry name" value="Mrp_NBP35"/>
    <property type="match status" value="1"/>
</dbReference>
<evidence type="ECO:0000313" key="9">
    <source>
        <dbReference type="Proteomes" id="UP000029922"/>
    </source>
</evidence>
<dbReference type="GO" id="GO:0005524">
    <property type="term" value="F:ATP binding"/>
    <property type="evidence" value="ECO:0007669"/>
    <property type="project" value="UniProtKB-UniRule"/>
</dbReference>
<proteinExistence type="inferred from homology"/>
<evidence type="ECO:0000313" key="10">
    <source>
        <dbReference type="Proteomes" id="UP000255139"/>
    </source>
</evidence>
<evidence type="ECO:0000256" key="6">
    <source>
        <dbReference type="HAMAP-Rule" id="MF_02040"/>
    </source>
</evidence>
<dbReference type="RefSeq" id="WP_034556825.1">
    <property type="nucleotide sequence ID" value="NZ_FZML01000012.1"/>
</dbReference>
<comment type="subunit">
    <text evidence="6">Homodimer.</text>
</comment>
<evidence type="ECO:0000256" key="5">
    <source>
        <dbReference type="ARBA" id="ARBA00023014"/>
    </source>
</evidence>
<dbReference type="EMBL" id="UGJE01000002">
    <property type="protein sequence ID" value="STQ86121.1"/>
    <property type="molecule type" value="Genomic_DNA"/>
</dbReference>
<evidence type="ECO:0000256" key="4">
    <source>
        <dbReference type="ARBA" id="ARBA00023004"/>
    </source>
</evidence>
<dbReference type="Gene3D" id="3.40.50.300">
    <property type="entry name" value="P-loop containing nucleotide triphosphate hydrolases"/>
    <property type="match status" value="1"/>
</dbReference>
<keyword evidence="10" id="KW-1185">Reference proteome</keyword>
<accession>A0A099U1J8</accession>
<organism evidence="7 10">
    <name type="scientific">Helicobacter muridarum</name>
    <dbReference type="NCBI Taxonomy" id="216"/>
    <lineage>
        <taxon>Bacteria</taxon>
        <taxon>Pseudomonadati</taxon>
        <taxon>Campylobacterota</taxon>
        <taxon>Epsilonproteobacteria</taxon>
        <taxon>Campylobacterales</taxon>
        <taxon>Helicobacteraceae</taxon>
        <taxon>Helicobacter</taxon>
    </lineage>
</organism>
<dbReference type="Proteomes" id="UP000255139">
    <property type="component" value="Unassembled WGS sequence"/>
</dbReference>
<dbReference type="STRING" id="216.LS73_01175"/>
<dbReference type="FunFam" id="3.40.50.300:FF:001278">
    <property type="entry name" value="Iron-sulfur cluster carrier protein"/>
    <property type="match status" value="1"/>
</dbReference>